<name>A0A0F9GRE7_9ZZZZ</name>
<accession>A0A0F9GRE7</accession>
<evidence type="ECO:0000313" key="1">
    <source>
        <dbReference type="EMBL" id="KKL93211.1"/>
    </source>
</evidence>
<comment type="caution">
    <text evidence="1">The sequence shown here is derived from an EMBL/GenBank/DDBJ whole genome shotgun (WGS) entry which is preliminary data.</text>
</comment>
<protein>
    <submittedName>
        <fullName evidence="1">Uncharacterized protein</fullName>
    </submittedName>
</protein>
<feature type="non-terminal residue" evidence="1">
    <location>
        <position position="36"/>
    </location>
</feature>
<dbReference type="EMBL" id="LAZR01019252">
    <property type="protein sequence ID" value="KKL93211.1"/>
    <property type="molecule type" value="Genomic_DNA"/>
</dbReference>
<gene>
    <name evidence="1" type="ORF">LCGC14_1876890</name>
</gene>
<dbReference type="AlphaFoldDB" id="A0A0F9GRE7"/>
<sequence>MNGRLTIKSDSTSLVGSVIKIDGKEFPVTDIVISGN</sequence>
<reference evidence="1" key="1">
    <citation type="journal article" date="2015" name="Nature">
        <title>Complex archaea that bridge the gap between prokaryotes and eukaryotes.</title>
        <authorList>
            <person name="Spang A."/>
            <person name="Saw J.H."/>
            <person name="Jorgensen S.L."/>
            <person name="Zaremba-Niedzwiedzka K."/>
            <person name="Martijn J."/>
            <person name="Lind A.E."/>
            <person name="van Eijk R."/>
            <person name="Schleper C."/>
            <person name="Guy L."/>
            <person name="Ettema T.J."/>
        </authorList>
    </citation>
    <scope>NUCLEOTIDE SEQUENCE</scope>
</reference>
<organism evidence="1">
    <name type="scientific">marine sediment metagenome</name>
    <dbReference type="NCBI Taxonomy" id="412755"/>
    <lineage>
        <taxon>unclassified sequences</taxon>
        <taxon>metagenomes</taxon>
        <taxon>ecological metagenomes</taxon>
    </lineage>
</organism>
<proteinExistence type="predicted"/>